<keyword evidence="4 6" id="KW-1133">Transmembrane helix</keyword>
<dbReference type="Proteomes" id="UP001231518">
    <property type="component" value="Chromosome 9"/>
</dbReference>
<reference evidence="8" key="1">
    <citation type="submission" date="2023-03" db="EMBL/GenBank/DDBJ databases">
        <title>Chromosome-level genomes of two armyworms, Mythimna separata and Mythimna loreyi, provide insights into the biosynthesis and reception of sex pheromones.</title>
        <authorList>
            <person name="Zhao H."/>
        </authorList>
    </citation>
    <scope>NUCLEOTIDE SEQUENCE</scope>
    <source>
        <strain evidence="8">BeijingLab</strain>
        <tissue evidence="8">Pupa</tissue>
    </source>
</reference>
<evidence type="ECO:0000313" key="9">
    <source>
        <dbReference type="Proteomes" id="UP001231518"/>
    </source>
</evidence>
<keyword evidence="9" id="KW-1185">Reference proteome</keyword>
<dbReference type="GO" id="GO:0005886">
    <property type="term" value="C:plasma membrane"/>
    <property type="evidence" value="ECO:0007669"/>
    <property type="project" value="TreeGrafter"/>
</dbReference>
<evidence type="ECO:0000256" key="5">
    <source>
        <dbReference type="ARBA" id="ARBA00023136"/>
    </source>
</evidence>
<evidence type="ECO:0000313" key="8">
    <source>
        <dbReference type="EMBL" id="KAJ8730173.1"/>
    </source>
</evidence>
<comment type="caution">
    <text evidence="8">The sequence shown here is derived from an EMBL/GenBank/DDBJ whole genome shotgun (WGS) entry which is preliminary data.</text>
</comment>
<feature type="transmembrane region" description="Helical" evidence="6">
    <location>
        <begin position="116"/>
        <end position="138"/>
    </location>
</feature>
<dbReference type="InterPro" id="IPR004680">
    <property type="entry name" value="Cit_transptr-like_dom"/>
</dbReference>
<dbReference type="PANTHER" id="PTHR10283:SF82">
    <property type="entry name" value="SOLUTE CARRIER FAMILY 13 MEMBER 2"/>
    <property type="match status" value="1"/>
</dbReference>
<dbReference type="EMBL" id="JARGEI010000006">
    <property type="protein sequence ID" value="KAJ8730173.1"/>
    <property type="molecule type" value="Genomic_DNA"/>
</dbReference>
<evidence type="ECO:0000256" key="2">
    <source>
        <dbReference type="ARBA" id="ARBA00022448"/>
    </source>
</evidence>
<evidence type="ECO:0000259" key="7">
    <source>
        <dbReference type="Pfam" id="PF03600"/>
    </source>
</evidence>
<feature type="domain" description="Citrate transporter-like" evidence="7">
    <location>
        <begin position="6"/>
        <end position="234"/>
    </location>
</feature>
<evidence type="ECO:0000256" key="1">
    <source>
        <dbReference type="ARBA" id="ARBA00004141"/>
    </source>
</evidence>
<name>A0AAD8DXI6_MYTSE</name>
<feature type="transmembrane region" description="Helical" evidence="6">
    <location>
        <begin position="219"/>
        <end position="239"/>
    </location>
</feature>
<accession>A0AAD8DXI6</accession>
<organism evidence="8 9">
    <name type="scientific">Mythimna separata</name>
    <name type="common">Oriental armyworm</name>
    <name type="synonym">Pseudaletia separata</name>
    <dbReference type="NCBI Taxonomy" id="271217"/>
    <lineage>
        <taxon>Eukaryota</taxon>
        <taxon>Metazoa</taxon>
        <taxon>Ecdysozoa</taxon>
        <taxon>Arthropoda</taxon>
        <taxon>Hexapoda</taxon>
        <taxon>Insecta</taxon>
        <taxon>Pterygota</taxon>
        <taxon>Neoptera</taxon>
        <taxon>Endopterygota</taxon>
        <taxon>Lepidoptera</taxon>
        <taxon>Glossata</taxon>
        <taxon>Ditrysia</taxon>
        <taxon>Noctuoidea</taxon>
        <taxon>Noctuidae</taxon>
        <taxon>Noctuinae</taxon>
        <taxon>Hadenini</taxon>
        <taxon>Mythimna</taxon>
    </lineage>
</organism>
<dbReference type="AlphaFoldDB" id="A0AAD8DXI6"/>
<protein>
    <recommendedName>
        <fullName evidence="7">Citrate transporter-like domain-containing protein</fullName>
    </recommendedName>
</protein>
<evidence type="ECO:0000256" key="4">
    <source>
        <dbReference type="ARBA" id="ARBA00022989"/>
    </source>
</evidence>
<proteinExistence type="predicted"/>
<dbReference type="GO" id="GO:0015137">
    <property type="term" value="F:citrate transmembrane transporter activity"/>
    <property type="evidence" value="ECO:0007669"/>
    <property type="project" value="TreeGrafter"/>
</dbReference>
<comment type="subcellular location">
    <subcellularLocation>
        <location evidence="1">Membrane</location>
        <topology evidence="1">Multi-pass membrane protein</topology>
    </subcellularLocation>
</comment>
<sequence>MDTKTTCSYYMNDSLLTFYGSMMLAYAVEQSGLHQRLALSVIRIIGYSHYRLLFAMSITTMFISMWITNTATTTMMVPIIFALLQIFENHNLLTIYEENGNGEMIASDLTTCYFCAASFSATIGGIGTLVGTATNLVFKGLFQRLHPMAPEYLSFQKFSAFTIPYMIILEAGLYFYMVVMYFGFLRPKSPAAQSAKLSVEGVLAAKNAVEENWKKLGKITFWEIMVAIMFSGAIILFFCRHSQIFNGWGDYISDYFKLEDNG</sequence>
<evidence type="ECO:0000256" key="6">
    <source>
        <dbReference type="SAM" id="Phobius"/>
    </source>
</evidence>
<dbReference type="PANTHER" id="PTHR10283">
    <property type="entry name" value="SOLUTE CARRIER FAMILY 13 MEMBER"/>
    <property type="match status" value="1"/>
</dbReference>
<keyword evidence="3 6" id="KW-0812">Transmembrane</keyword>
<gene>
    <name evidence="8" type="ORF">PYW07_017211</name>
</gene>
<feature type="transmembrane region" description="Helical" evidence="6">
    <location>
        <begin position="158"/>
        <end position="184"/>
    </location>
</feature>
<dbReference type="Pfam" id="PF03600">
    <property type="entry name" value="CitMHS"/>
    <property type="match status" value="1"/>
</dbReference>
<dbReference type="GO" id="GO:0015141">
    <property type="term" value="F:succinate transmembrane transporter activity"/>
    <property type="evidence" value="ECO:0007669"/>
    <property type="project" value="TreeGrafter"/>
</dbReference>
<keyword evidence="5 6" id="KW-0472">Membrane</keyword>
<keyword evidence="2" id="KW-0813">Transport</keyword>
<evidence type="ECO:0000256" key="3">
    <source>
        <dbReference type="ARBA" id="ARBA00022692"/>
    </source>
</evidence>